<evidence type="ECO:0000313" key="1">
    <source>
        <dbReference type="EMBL" id="MBC8756288.1"/>
    </source>
</evidence>
<reference evidence="1 2" key="1">
    <citation type="submission" date="2020-07" db="EMBL/GenBank/DDBJ databases">
        <title>Description of Kordia aestuariivivens sp. nov., isolated from a tidal flat.</title>
        <authorList>
            <person name="Park S."/>
            <person name="Yoon J.-H."/>
        </authorList>
    </citation>
    <scope>NUCLEOTIDE SEQUENCE [LARGE SCALE GENOMIC DNA]</scope>
    <source>
        <strain evidence="1 2">YSTF-M3</strain>
    </source>
</reference>
<gene>
    <name evidence="1" type="ORF">H2O64_16560</name>
</gene>
<comment type="caution">
    <text evidence="1">The sequence shown here is derived from an EMBL/GenBank/DDBJ whole genome shotgun (WGS) entry which is preliminary data.</text>
</comment>
<dbReference type="EMBL" id="JACGWS010000010">
    <property type="protein sequence ID" value="MBC8756288.1"/>
    <property type="molecule type" value="Genomic_DNA"/>
</dbReference>
<accession>A0ABR7QCP0</accession>
<organism evidence="1 2">
    <name type="scientific">Kordia aestuariivivens</name>
    <dbReference type="NCBI Taxonomy" id="2759037"/>
    <lineage>
        <taxon>Bacteria</taxon>
        <taxon>Pseudomonadati</taxon>
        <taxon>Bacteroidota</taxon>
        <taxon>Flavobacteriia</taxon>
        <taxon>Flavobacteriales</taxon>
        <taxon>Flavobacteriaceae</taxon>
        <taxon>Kordia</taxon>
    </lineage>
</organism>
<dbReference type="RefSeq" id="WP_187563327.1">
    <property type="nucleotide sequence ID" value="NZ_JACGWS010000010.1"/>
</dbReference>
<sequence>MATPKKKQGFRKIVVINISFNWKFSGGIDVRPDINKNNQLLIDYGWYDDWLYMNNKENKPPDYKPQIVTPNFVRKSIEFALKNGWNIDNKTGKFEIEYKAGEYKIKTNNET</sequence>
<proteinExistence type="predicted"/>
<protein>
    <submittedName>
        <fullName evidence="1">Uncharacterized protein</fullName>
    </submittedName>
</protein>
<keyword evidence="2" id="KW-1185">Reference proteome</keyword>
<name>A0ABR7QCP0_9FLAO</name>
<evidence type="ECO:0000313" key="2">
    <source>
        <dbReference type="Proteomes" id="UP000619238"/>
    </source>
</evidence>
<dbReference type="Proteomes" id="UP000619238">
    <property type="component" value="Unassembled WGS sequence"/>
</dbReference>